<evidence type="ECO:0000256" key="4">
    <source>
        <dbReference type="ARBA" id="ARBA00022827"/>
    </source>
</evidence>
<comment type="caution">
    <text evidence="10">The sequence shown here is derived from an EMBL/GenBank/DDBJ whole genome shotgun (WGS) entry which is preliminary data.</text>
</comment>
<name>A0A554RHU4_9ACTN</name>
<dbReference type="EMBL" id="VLNT01000031">
    <property type="protein sequence ID" value="TSD53590.1"/>
    <property type="molecule type" value="Genomic_DNA"/>
</dbReference>
<feature type="domain" description="Acyl-CoA dehydrogenase/oxidase C-terminal" evidence="7">
    <location>
        <begin position="230"/>
        <end position="381"/>
    </location>
</feature>
<accession>A0A554RHU4</accession>
<evidence type="ECO:0000259" key="7">
    <source>
        <dbReference type="Pfam" id="PF00441"/>
    </source>
</evidence>
<evidence type="ECO:0000259" key="9">
    <source>
        <dbReference type="Pfam" id="PF02771"/>
    </source>
</evidence>
<dbReference type="GO" id="GO:0003995">
    <property type="term" value="F:acyl-CoA dehydrogenase activity"/>
    <property type="evidence" value="ECO:0007669"/>
    <property type="project" value="InterPro"/>
</dbReference>
<comment type="similarity">
    <text evidence="2 6">Belongs to the acyl-CoA dehydrogenase family.</text>
</comment>
<dbReference type="Pfam" id="PF02771">
    <property type="entry name" value="Acyl-CoA_dh_N"/>
    <property type="match status" value="1"/>
</dbReference>
<dbReference type="SUPFAM" id="SSF47203">
    <property type="entry name" value="Acyl-CoA dehydrogenase C-terminal domain-like"/>
    <property type="match status" value="1"/>
</dbReference>
<dbReference type="InterPro" id="IPR006089">
    <property type="entry name" value="Acyl-CoA_DH_CS"/>
</dbReference>
<dbReference type="RefSeq" id="WP_143914949.1">
    <property type="nucleotide sequence ID" value="NZ_VLNT01000031.1"/>
</dbReference>
<organism evidence="10 11">
    <name type="scientific">Aeromicrobium piscarium</name>
    <dbReference type="NCBI Taxonomy" id="2590901"/>
    <lineage>
        <taxon>Bacteria</taxon>
        <taxon>Bacillati</taxon>
        <taxon>Actinomycetota</taxon>
        <taxon>Actinomycetes</taxon>
        <taxon>Propionibacteriales</taxon>
        <taxon>Nocardioidaceae</taxon>
        <taxon>Aeromicrobium</taxon>
    </lineage>
</organism>
<evidence type="ECO:0000313" key="10">
    <source>
        <dbReference type="EMBL" id="TSD53590.1"/>
    </source>
</evidence>
<evidence type="ECO:0000313" key="11">
    <source>
        <dbReference type="Proteomes" id="UP000316988"/>
    </source>
</evidence>
<dbReference type="InterPro" id="IPR046373">
    <property type="entry name" value="Acyl-CoA_Oxase/DH_mid-dom_sf"/>
</dbReference>
<dbReference type="InterPro" id="IPR006091">
    <property type="entry name" value="Acyl-CoA_Oxase/DH_mid-dom"/>
</dbReference>
<dbReference type="Pfam" id="PF02770">
    <property type="entry name" value="Acyl-CoA_dh_M"/>
    <property type="match status" value="1"/>
</dbReference>
<dbReference type="InterPro" id="IPR013786">
    <property type="entry name" value="AcylCoA_DH/ox_N"/>
</dbReference>
<dbReference type="PROSITE" id="PS00073">
    <property type="entry name" value="ACYL_COA_DH_2"/>
    <property type="match status" value="1"/>
</dbReference>
<evidence type="ECO:0000256" key="1">
    <source>
        <dbReference type="ARBA" id="ARBA00001974"/>
    </source>
</evidence>
<dbReference type="InterPro" id="IPR036250">
    <property type="entry name" value="AcylCo_DH-like_C"/>
</dbReference>
<dbReference type="InterPro" id="IPR037069">
    <property type="entry name" value="AcylCoA_DH/ox_N_sf"/>
</dbReference>
<evidence type="ECO:0000256" key="5">
    <source>
        <dbReference type="ARBA" id="ARBA00023002"/>
    </source>
</evidence>
<proteinExistence type="inferred from homology"/>
<evidence type="ECO:0000256" key="6">
    <source>
        <dbReference type="RuleBase" id="RU362125"/>
    </source>
</evidence>
<sequence>MTDRWNTPERVALRESVAAFTRDQIAPHMDEWEDAGQLPRELHAQTAKAGFLGIGFDESVGGEGGDLIDISVVTEAIVENGGSTGLLASLFTHGIAVPHIIDSGNGDLIDRYVRPTLAGETIGSLGVTEPGGGSNVAGITTRAVKDGDHYIVNGAKTFITSSVRADFVTTAVRTGEDGHGGISLLVIDTDTPGFTVSRSLRKMGWHCSDTGELAFDDVRVPAANLVGEENGGFYLVMQQFVNERLTLAVQSYATAQRALDLAVSYARERETFGRPLISRQVIRHKLVDMHRRTEAARALTRQAVERAQDSGNRADPQLILAAAMAKNQAVEAVEWVVSEAVQIHGGMGYMRESEIDRHYRDARILGIGGGATEVLNDLAAKLLGY</sequence>
<dbReference type="PANTHER" id="PTHR43884:SF12">
    <property type="entry name" value="ISOVALERYL-COA DEHYDROGENASE, MITOCHONDRIAL-RELATED"/>
    <property type="match status" value="1"/>
</dbReference>
<evidence type="ECO:0000256" key="2">
    <source>
        <dbReference type="ARBA" id="ARBA00009347"/>
    </source>
</evidence>
<keyword evidence="4 6" id="KW-0274">FAD</keyword>
<dbReference type="Gene3D" id="1.20.140.10">
    <property type="entry name" value="Butyryl-CoA Dehydrogenase, subunit A, domain 3"/>
    <property type="match status" value="1"/>
</dbReference>
<dbReference type="Proteomes" id="UP000316988">
    <property type="component" value="Unassembled WGS sequence"/>
</dbReference>
<reference evidence="10 11" key="1">
    <citation type="submission" date="2019-07" db="EMBL/GenBank/DDBJ databases">
        <authorList>
            <person name="Zhao L.H."/>
        </authorList>
    </citation>
    <scope>NUCLEOTIDE SEQUENCE [LARGE SCALE GENOMIC DNA]</scope>
    <source>
        <strain evidence="10 11">Co35</strain>
    </source>
</reference>
<keyword evidence="11" id="KW-1185">Reference proteome</keyword>
<dbReference type="AlphaFoldDB" id="A0A554RHU4"/>
<dbReference type="Gene3D" id="2.40.110.10">
    <property type="entry name" value="Butyryl-CoA Dehydrogenase, subunit A, domain 2"/>
    <property type="match status" value="1"/>
</dbReference>
<keyword evidence="3 6" id="KW-0285">Flavoprotein</keyword>
<dbReference type="FunFam" id="2.40.110.10:FF:000002">
    <property type="entry name" value="Acyl-CoA dehydrogenase fadE12"/>
    <property type="match status" value="1"/>
</dbReference>
<dbReference type="InterPro" id="IPR009100">
    <property type="entry name" value="AcylCoA_DH/oxidase_NM_dom_sf"/>
</dbReference>
<dbReference type="OrthoDB" id="142556at2"/>
<evidence type="ECO:0000256" key="3">
    <source>
        <dbReference type="ARBA" id="ARBA00022630"/>
    </source>
</evidence>
<comment type="cofactor">
    <cofactor evidence="1 6">
        <name>FAD</name>
        <dbReference type="ChEBI" id="CHEBI:57692"/>
    </cofactor>
</comment>
<dbReference type="FunFam" id="1.20.140.10:FF:000001">
    <property type="entry name" value="Acyl-CoA dehydrogenase"/>
    <property type="match status" value="1"/>
</dbReference>
<evidence type="ECO:0000259" key="8">
    <source>
        <dbReference type="Pfam" id="PF02770"/>
    </source>
</evidence>
<keyword evidence="5 6" id="KW-0560">Oxidoreductase</keyword>
<feature type="domain" description="Acyl-CoA oxidase/dehydrogenase middle" evidence="8">
    <location>
        <begin position="125"/>
        <end position="218"/>
    </location>
</feature>
<gene>
    <name evidence="10" type="ORF">FNM00_18160</name>
</gene>
<dbReference type="GO" id="GO:0050660">
    <property type="term" value="F:flavin adenine dinucleotide binding"/>
    <property type="evidence" value="ECO:0007669"/>
    <property type="project" value="InterPro"/>
</dbReference>
<dbReference type="PANTHER" id="PTHR43884">
    <property type="entry name" value="ACYL-COA DEHYDROGENASE"/>
    <property type="match status" value="1"/>
</dbReference>
<dbReference type="InterPro" id="IPR009075">
    <property type="entry name" value="AcylCo_DH/oxidase_C"/>
</dbReference>
<feature type="domain" description="Acyl-CoA dehydrogenase/oxidase N-terminal" evidence="9">
    <location>
        <begin position="7"/>
        <end position="120"/>
    </location>
</feature>
<dbReference type="Pfam" id="PF00441">
    <property type="entry name" value="Acyl-CoA_dh_1"/>
    <property type="match status" value="1"/>
</dbReference>
<dbReference type="Gene3D" id="1.10.540.10">
    <property type="entry name" value="Acyl-CoA dehydrogenase/oxidase, N-terminal domain"/>
    <property type="match status" value="1"/>
</dbReference>
<protein>
    <submittedName>
        <fullName evidence="10">Acyl-CoA dehydrogenase</fullName>
    </submittedName>
</protein>
<dbReference type="SUPFAM" id="SSF56645">
    <property type="entry name" value="Acyl-CoA dehydrogenase NM domain-like"/>
    <property type="match status" value="1"/>
</dbReference>